<evidence type="ECO:0000313" key="7">
    <source>
        <dbReference type="EMBL" id="HIY73731.1"/>
    </source>
</evidence>
<comment type="caution">
    <text evidence="7">The sequence shown here is derived from an EMBL/GenBank/DDBJ whole genome shotgun (WGS) entry which is preliminary data.</text>
</comment>
<dbReference type="Pfam" id="PF06429">
    <property type="entry name" value="Flg_bbr_C"/>
    <property type="match status" value="1"/>
</dbReference>
<dbReference type="PANTHER" id="PTHR30435:SF1">
    <property type="entry name" value="FLAGELLAR HOOK PROTEIN FLGE"/>
    <property type="match status" value="1"/>
</dbReference>
<dbReference type="InterPro" id="IPR001444">
    <property type="entry name" value="Flag_bb_rod_N"/>
</dbReference>
<keyword evidence="7" id="KW-0969">Cilium</keyword>
<evidence type="ECO:0000313" key="8">
    <source>
        <dbReference type="Proteomes" id="UP000886824"/>
    </source>
</evidence>
<dbReference type="NCBIfam" id="TIGR03506">
    <property type="entry name" value="FlgEFG_subfam"/>
    <property type="match status" value="1"/>
</dbReference>
<dbReference type="PROSITE" id="PS00588">
    <property type="entry name" value="FLAGELLA_BB_ROD"/>
    <property type="match status" value="1"/>
</dbReference>
<protein>
    <recommendedName>
        <fullName evidence="4">Flagellar hook protein FlgE</fullName>
    </recommendedName>
</protein>
<evidence type="ECO:0000256" key="3">
    <source>
        <dbReference type="ARBA" id="ARBA00023143"/>
    </source>
</evidence>
<feature type="domain" description="Flagellar basal-body/hook protein C-terminal" evidence="6">
    <location>
        <begin position="330"/>
        <end position="374"/>
    </location>
</feature>
<keyword evidence="3 4" id="KW-0975">Bacterial flagellum</keyword>
<dbReference type="GO" id="GO:0071978">
    <property type="term" value="P:bacterial-type flagellum-dependent swarming motility"/>
    <property type="evidence" value="ECO:0007669"/>
    <property type="project" value="TreeGrafter"/>
</dbReference>
<organism evidence="7 8">
    <name type="scientific">Candidatus Intestinimonas merdavium</name>
    <dbReference type="NCBI Taxonomy" id="2838622"/>
    <lineage>
        <taxon>Bacteria</taxon>
        <taxon>Bacillati</taxon>
        <taxon>Bacillota</taxon>
        <taxon>Clostridia</taxon>
        <taxon>Eubacteriales</taxon>
        <taxon>Intestinimonas</taxon>
    </lineage>
</organism>
<dbReference type="InterPro" id="IPR010930">
    <property type="entry name" value="Flg_bb/hook_C_dom"/>
</dbReference>
<evidence type="ECO:0000259" key="6">
    <source>
        <dbReference type="Pfam" id="PF06429"/>
    </source>
</evidence>
<keyword evidence="7" id="KW-0282">Flagellum</keyword>
<evidence type="ECO:0000259" key="5">
    <source>
        <dbReference type="Pfam" id="PF00460"/>
    </source>
</evidence>
<name>A0A9D1Z803_9FIRM</name>
<accession>A0A9D1Z803</accession>
<dbReference type="GO" id="GO:0005829">
    <property type="term" value="C:cytosol"/>
    <property type="evidence" value="ECO:0007669"/>
    <property type="project" value="TreeGrafter"/>
</dbReference>
<reference evidence="7" key="2">
    <citation type="submission" date="2021-04" db="EMBL/GenBank/DDBJ databases">
        <authorList>
            <person name="Gilroy R."/>
        </authorList>
    </citation>
    <scope>NUCLEOTIDE SEQUENCE</scope>
    <source>
        <strain evidence="7">CHK33-7979</strain>
    </source>
</reference>
<dbReference type="Pfam" id="PF00460">
    <property type="entry name" value="Flg_bb_rod"/>
    <property type="match status" value="1"/>
</dbReference>
<dbReference type="InterPro" id="IPR037925">
    <property type="entry name" value="FlgE/F/G-like"/>
</dbReference>
<comment type="function">
    <text evidence="4">A flexible structure which links the flagellar filament to the drive apparatus in the basal body.</text>
</comment>
<dbReference type="SUPFAM" id="SSF117143">
    <property type="entry name" value="Flagellar hook protein flgE"/>
    <property type="match status" value="1"/>
</dbReference>
<dbReference type="InterPro" id="IPR019776">
    <property type="entry name" value="Flagellar_basal_body_rod_CS"/>
</dbReference>
<dbReference type="InterPro" id="IPR020013">
    <property type="entry name" value="Flagellar_FlgE/F/G"/>
</dbReference>
<gene>
    <name evidence="7" type="ORF">H9826_07140</name>
</gene>
<sequence length="376" mass="38518">MALTGSMSAGISGLKAHMDALTVVGNNVANVNTYGYKPGRVTFKESIYSTQAAGSDGTDAVGGTNPRQTGYGCSVGTIDLDMSTMNVDSTGRDSDVAIRGDGFFLVGDKLGVDIDNLDSLLLTRVGKFRIDNNGYLTDNYGNIVYGFAACNGTNAGVNDIAGTPNAQPGLAGDAISTQLVPLRLPLAAKGNGADANIAGAETGDAIYPGVTDGVGTNNWDGLNYSDYEAITYNSLSIGADGKVVCINDKTGDPVTIGYIAMATVPNPAGLTHTEGPYYQALEGAGKLAINTAGGALSGKYLNNQTAAGGAGGAGAPDPDTLLGKGADLLSGFLEQSGTDLATEFANMIIYQRGYQANTRIVTVTDAMLEELVNMKR</sequence>
<evidence type="ECO:0000256" key="1">
    <source>
        <dbReference type="ARBA" id="ARBA00004117"/>
    </source>
</evidence>
<keyword evidence="7" id="KW-0966">Cell projection</keyword>
<dbReference type="Proteomes" id="UP000886824">
    <property type="component" value="Unassembled WGS sequence"/>
</dbReference>
<comment type="similarity">
    <text evidence="2 4">Belongs to the flagella basal body rod proteins family.</text>
</comment>
<dbReference type="PANTHER" id="PTHR30435">
    <property type="entry name" value="FLAGELLAR PROTEIN"/>
    <property type="match status" value="1"/>
</dbReference>
<feature type="domain" description="Flagellar basal body rod protein N-terminal" evidence="5">
    <location>
        <begin position="9"/>
        <end position="37"/>
    </location>
</feature>
<evidence type="ECO:0000256" key="4">
    <source>
        <dbReference type="RuleBase" id="RU362116"/>
    </source>
</evidence>
<proteinExistence type="inferred from homology"/>
<dbReference type="AlphaFoldDB" id="A0A9D1Z803"/>
<dbReference type="GO" id="GO:0009425">
    <property type="term" value="C:bacterial-type flagellum basal body"/>
    <property type="evidence" value="ECO:0007669"/>
    <property type="project" value="UniProtKB-SubCell"/>
</dbReference>
<dbReference type="EMBL" id="DXCX01000075">
    <property type="protein sequence ID" value="HIY73731.1"/>
    <property type="molecule type" value="Genomic_DNA"/>
</dbReference>
<reference evidence="7" key="1">
    <citation type="journal article" date="2021" name="PeerJ">
        <title>Extensive microbial diversity within the chicken gut microbiome revealed by metagenomics and culture.</title>
        <authorList>
            <person name="Gilroy R."/>
            <person name="Ravi A."/>
            <person name="Getino M."/>
            <person name="Pursley I."/>
            <person name="Horton D.L."/>
            <person name="Alikhan N.F."/>
            <person name="Baker D."/>
            <person name="Gharbi K."/>
            <person name="Hall N."/>
            <person name="Watson M."/>
            <person name="Adriaenssens E.M."/>
            <person name="Foster-Nyarko E."/>
            <person name="Jarju S."/>
            <person name="Secka A."/>
            <person name="Antonio M."/>
            <person name="Oren A."/>
            <person name="Chaudhuri R.R."/>
            <person name="La Ragione R."/>
            <person name="Hildebrand F."/>
            <person name="Pallen M.J."/>
        </authorList>
    </citation>
    <scope>NUCLEOTIDE SEQUENCE</scope>
    <source>
        <strain evidence="7">CHK33-7979</strain>
    </source>
</reference>
<evidence type="ECO:0000256" key="2">
    <source>
        <dbReference type="ARBA" id="ARBA00009677"/>
    </source>
</evidence>
<dbReference type="GO" id="GO:0009424">
    <property type="term" value="C:bacterial-type flagellum hook"/>
    <property type="evidence" value="ECO:0007669"/>
    <property type="project" value="TreeGrafter"/>
</dbReference>
<comment type="subcellular location">
    <subcellularLocation>
        <location evidence="1 4">Bacterial flagellum basal body</location>
    </subcellularLocation>
</comment>